<dbReference type="AlphaFoldDB" id="A0A165MA52"/>
<dbReference type="InParanoid" id="A0A165MA52"/>
<evidence type="ECO:0000313" key="1">
    <source>
        <dbReference type="EMBL" id="KZV98977.1"/>
    </source>
</evidence>
<evidence type="ECO:0000313" key="2">
    <source>
        <dbReference type="Proteomes" id="UP000077266"/>
    </source>
</evidence>
<name>A0A165MA52_EXIGL</name>
<protein>
    <submittedName>
        <fullName evidence="1">Uncharacterized protein</fullName>
    </submittedName>
</protein>
<dbReference type="EMBL" id="KV425913">
    <property type="protein sequence ID" value="KZV98977.1"/>
    <property type="molecule type" value="Genomic_DNA"/>
</dbReference>
<sequence length="79" mass="8513">MRDSAMYDSRTRTLESLEYAGLRQFECCSTVLSALRINGDGPVVASGDFTALRFVDGSSSGSDHGFQVVRCAADKLGCR</sequence>
<accession>A0A165MA52</accession>
<dbReference type="Proteomes" id="UP000077266">
    <property type="component" value="Unassembled WGS sequence"/>
</dbReference>
<proteinExistence type="predicted"/>
<gene>
    <name evidence="1" type="ORF">EXIGLDRAFT_726466</name>
</gene>
<keyword evidence="2" id="KW-1185">Reference proteome</keyword>
<reference evidence="1 2" key="1">
    <citation type="journal article" date="2016" name="Mol. Biol. Evol.">
        <title>Comparative Genomics of Early-Diverging Mushroom-Forming Fungi Provides Insights into the Origins of Lignocellulose Decay Capabilities.</title>
        <authorList>
            <person name="Nagy L.G."/>
            <person name="Riley R."/>
            <person name="Tritt A."/>
            <person name="Adam C."/>
            <person name="Daum C."/>
            <person name="Floudas D."/>
            <person name="Sun H."/>
            <person name="Yadav J.S."/>
            <person name="Pangilinan J."/>
            <person name="Larsson K.H."/>
            <person name="Matsuura K."/>
            <person name="Barry K."/>
            <person name="Labutti K."/>
            <person name="Kuo R."/>
            <person name="Ohm R.A."/>
            <person name="Bhattacharya S.S."/>
            <person name="Shirouzu T."/>
            <person name="Yoshinaga Y."/>
            <person name="Martin F.M."/>
            <person name="Grigoriev I.V."/>
            <person name="Hibbett D.S."/>
        </authorList>
    </citation>
    <scope>NUCLEOTIDE SEQUENCE [LARGE SCALE GENOMIC DNA]</scope>
    <source>
        <strain evidence="1 2">HHB12029</strain>
    </source>
</reference>
<organism evidence="1 2">
    <name type="scientific">Exidia glandulosa HHB12029</name>
    <dbReference type="NCBI Taxonomy" id="1314781"/>
    <lineage>
        <taxon>Eukaryota</taxon>
        <taxon>Fungi</taxon>
        <taxon>Dikarya</taxon>
        <taxon>Basidiomycota</taxon>
        <taxon>Agaricomycotina</taxon>
        <taxon>Agaricomycetes</taxon>
        <taxon>Auriculariales</taxon>
        <taxon>Exidiaceae</taxon>
        <taxon>Exidia</taxon>
    </lineage>
</organism>